<organism evidence="7 8">
    <name type="scientific">Winogradskya consettensis</name>
    <dbReference type="NCBI Taxonomy" id="113560"/>
    <lineage>
        <taxon>Bacteria</taxon>
        <taxon>Bacillati</taxon>
        <taxon>Actinomycetota</taxon>
        <taxon>Actinomycetes</taxon>
        <taxon>Micromonosporales</taxon>
        <taxon>Micromonosporaceae</taxon>
        <taxon>Winogradskya</taxon>
    </lineage>
</organism>
<dbReference type="Gene3D" id="1.10.10.10">
    <property type="entry name" value="Winged helix-like DNA-binding domain superfamily/Winged helix DNA-binding domain"/>
    <property type="match status" value="1"/>
</dbReference>
<dbReference type="AlphaFoldDB" id="A0A919VLY0"/>
<dbReference type="Gene3D" id="3.40.50.300">
    <property type="entry name" value="P-loop containing nucleotide triphosphate hydrolases"/>
    <property type="match status" value="1"/>
</dbReference>
<comment type="caution">
    <text evidence="7">The sequence shown here is derived from an EMBL/GenBank/DDBJ whole genome shotgun (WGS) entry which is preliminary data.</text>
</comment>
<sequence>MASNVSFGVLGPVEAWAWDQPLHLGTPQQRAVLAVILLNEGRVTSTDEIVEALWDGEPPAGATKTVRTYVSRLRAVLEPAGAAIETAAGGYLLRTSPQTLDLARFHTLVTAPVGDRTEQARQALKLFRGEPLAGLTGAWAETQRARLTYLRAAALETRFAAELDSGHHTDVIAEITGAIKEFPFRERLRELHILALYQSGLRAEAFAAYRTVLELLDDELGVAPMPELQQLHQRMLEGDPTLTPAQQLPAPEAEPRQLPPQTPAFVGREALVAELTGLLRSPDKPVLIGIEGLAGTGKTALAVHVSTLVRDDYPDGQIFIDLGGSGDRPIDPATALQHLISHFGVQEGAVPPQTSCRTQLWRNLLAQRRVLVVLDDAASSAQVELLLPDSPGSAAIITGWRRLDGIPGLHTTTVGVFPPDEAWRFLEQSTQAGRLSRDPQPVNRLIALFSGHPAALGIVAGSLAADPRTTAADAERRFRHEFGDGGDFAEVERLIRRPYTQLQPGTQQAIRLLAGLDLRDMSLDTVAHALDVSHNRARHLMTQLREVHLVEENGPGRYRLLDLIRFTCRRWSLESDEQRTRDAVLRRTAGYFATMSALATSGTFTPSPLALDMGPAARAWLQAESRNAGMIVAQAATHERDRRGTPQRSRS</sequence>
<dbReference type="SUPFAM" id="SSF46894">
    <property type="entry name" value="C-terminal effector domain of the bipartite response regulators"/>
    <property type="match status" value="1"/>
</dbReference>
<dbReference type="SMART" id="SM01043">
    <property type="entry name" value="BTAD"/>
    <property type="match status" value="1"/>
</dbReference>
<proteinExistence type="inferred from homology"/>
<comment type="similarity">
    <text evidence="1">Belongs to the AfsR/DnrI/RedD regulatory family.</text>
</comment>
<evidence type="ECO:0000256" key="1">
    <source>
        <dbReference type="ARBA" id="ARBA00005820"/>
    </source>
</evidence>
<dbReference type="PROSITE" id="PS51755">
    <property type="entry name" value="OMPR_PHOB"/>
    <property type="match status" value="1"/>
</dbReference>
<evidence type="ECO:0000256" key="5">
    <source>
        <dbReference type="PROSITE-ProRule" id="PRU01091"/>
    </source>
</evidence>
<evidence type="ECO:0000313" key="8">
    <source>
        <dbReference type="Proteomes" id="UP000680865"/>
    </source>
</evidence>
<dbReference type="InterPro" id="IPR005158">
    <property type="entry name" value="BTAD"/>
</dbReference>
<dbReference type="InterPro" id="IPR036388">
    <property type="entry name" value="WH-like_DNA-bd_sf"/>
</dbReference>
<dbReference type="CDD" id="cd00383">
    <property type="entry name" value="trans_reg_C"/>
    <property type="match status" value="1"/>
</dbReference>
<dbReference type="PRINTS" id="PR00364">
    <property type="entry name" value="DISEASERSIST"/>
</dbReference>
<gene>
    <name evidence="7" type="ORF">Aco04nite_09860</name>
</gene>
<dbReference type="Pfam" id="PF00931">
    <property type="entry name" value="NB-ARC"/>
    <property type="match status" value="1"/>
</dbReference>
<dbReference type="CDD" id="cd15831">
    <property type="entry name" value="BTAD"/>
    <property type="match status" value="1"/>
</dbReference>
<dbReference type="SUPFAM" id="SSF52540">
    <property type="entry name" value="P-loop containing nucleoside triphosphate hydrolases"/>
    <property type="match status" value="1"/>
</dbReference>
<keyword evidence="3 5" id="KW-0238">DNA-binding</keyword>
<dbReference type="SMART" id="SM00862">
    <property type="entry name" value="Trans_reg_C"/>
    <property type="match status" value="1"/>
</dbReference>
<dbReference type="InterPro" id="IPR002182">
    <property type="entry name" value="NB-ARC"/>
</dbReference>
<accession>A0A919VLY0</accession>
<dbReference type="InterPro" id="IPR016032">
    <property type="entry name" value="Sig_transdc_resp-reg_C-effctor"/>
</dbReference>
<evidence type="ECO:0000256" key="4">
    <source>
        <dbReference type="ARBA" id="ARBA00023163"/>
    </source>
</evidence>
<dbReference type="InterPro" id="IPR011990">
    <property type="entry name" value="TPR-like_helical_dom_sf"/>
</dbReference>
<dbReference type="Pfam" id="PF03704">
    <property type="entry name" value="BTAD"/>
    <property type="match status" value="1"/>
</dbReference>
<keyword evidence="2" id="KW-0805">Transcription regulation</keyword>
<dbReference type="InterPro" id="IPR001867">
    <property type="entry name" value="OmpR/PhoB-type_DNA-bd"/>
</dbReference>
<reference evidence="7" key="1">
    <citation type="submission" date="2021-03" db="EMBL/GenBank/DDBJ databases">
        <title>Whole genome shotgun sequence of Actinoplanes consettensis NBRC 14913.</title>
        <authorList>
            <person name="Komaki H."/>
            <person name="Tamura T."/>
        </authorList>
    </citation>
    <scope>NUCLEOTIDE SEQUENCE</scope>
    <source>
        <strain evidence="7">NBRC 14913</strain>
    </source>
</reference>
<keyword evidence="8" id="KW-1185">Reference proteome</keyword>
<evidence type="ECO:0000256" key="3">
    <source>
        <dbReference type="ARBA" id="ARBA00023125"/>
    </source>
</evidence>
<evidence type="ECO:0000259" key="6">
    <source>
        <dbReference type="PROSITE" id="PS51755"/>
    </source>
</evidence>
<dbReference type="Pfam" id="PF00486">
    <property type="entry name" value="Trans_reg_C"/>
    <property type="match status" value="1"/>
</dbReference>
<dbReference type="Proteomes" id="UP000680865">
    <property type="component" value="Unassembled WGS sequence"/>
</dbReference>
<protein>
    <recommendedName>
        <fullName evidence="6">OmpR/PhoB-type domain-containing protein</fullName>
    </recommendedName>
</protein>
<dbReference type="SUPFAM" id="SSF48452">
    <property type="entry name" value="TPR-like"/>
    <property type="match status" value="1"/>
</dbReference>
<dbReference type="Gene3D" id="1.25.40.10">
    <property type="entry name" value="Tetratricopeptide repeat domain"/>
    <property type="match status" value="1"/>
</dbReference>
<dbReference type="GO" id="GO:0000160">
    <property type="term" value="P:phosphorelay signal transduction system"/>
    <property type="evidence" value="ECO:0007669"/>
    <property type="project" value="InterPro"/>
</dbReference>
<feature type="DNA-binding region" description="OmpR/PhoB-type" evidence="5">
    <location>
        <begin position="1"/>
        <end position="95"/>
    </location>
</feature>
<feature type="domain" description="OmpR/PhoB-type" evidence="6">
    <location>
        <begin position="1"/>
        <end position="95"/>
    </location>
</feature>
<dbReference type="InterPro" id="IPR027417">
    <property type="entry name" value="P-loop_NTPase"/>
</dbReference>
<dbReference type="PANTHER" id="PTHR35807">
    <property type="entry name" value="TRANSCRIPTIONAL REGULATOR REDD-RELATED"/>
    <property type="match status" value="1"/>
</dbReference>
<evidence type="ECO:0000313" key="7">
    <source>
        <dbReference type="EMBL" id="GIM68227.1"/>
    </source>
</evidence>
<dbReference type="GO" id="GO:0003677">
    <property type="term" value="F:DNA binding"/>
    <property type="evidence" value="ECO:0007669"/>
    <property type="project" value="UniProtKB-UniRule"/>
</dbReference>
<dbReference type="PANTHER" id="PTHR35807:SF1">
    <property type="entry name" value="TRANSCRIPTIONAL REGULATOR REDD"/>
    <property type="match status" value="1"/>
</dbReference>
<name>A0A919VLY0_9ACTN</name>
<dbReference type="RefSeq" id="WP_212995957.1">
    <property type="nucleotide sequence ID" value="NZ_BAAATW010000002.1"/>
</dbReference>
<dbReference type="GO" id="GO:0043531">
    <property type="term" value="F:ADP binding"/>
    <property type="evidence" value="ECO:0007669"/>
    <property type="project" value="InterPro"/>
</dbReference>
<dbReference type="GO" id="GO:0006355">
    <property type="term" value="P:regulation of DNA-templated transcription"/>
    <property type="evidence" value="ECO:0007669"/>
    <property type="project" value="InterPro"/>
</dbReference>
<dbReference type="InterPro" id="IPR051677">
    <property type="entry name" value="AfsR-DnrI-RedD_regulator"/>
</dbReference>
<dbReference type="EMBL" id="BOQP01000004">
    <property type="protein sequence ID" value="GIM68227.1"/>
    <property type="molecule type" value="Genomic_DNA"/>
</dbReference>
<evidence type="ECO:0000256" key="2">
    <source>
        <dbReference type="ARBA" id="ARBA00023015"/>
    </source>
</evidence>
<keyword evidence="4" id="KW-0804">Transcription</keyword>